<organism evidence="2 3">
    <name type="scientific">Cupriavidus yeoncheonensis</name>
    <dbReference type="NCBI Taxonomy" id="1462994"/>
    <lineage>
        <taxon>Bacteria</taxon>
        <taxon>Pseudomonadati</taxon>
        <taxon>Pseudomonadota</taxon>
        <taxon>Betaproteobacteria</taxon>
        <taxon>Burkholderiales</taxon>
        <taxon>Burkholderiaceae</taxon>
        <taxon>Cupriavidus</taxon>
    </lineage>
</organism>
<dbReference type="Gene3D" id="3.40.50.1820">
    <property type="entry name" value="alpha/beta hydrolase"/>
    <property type="match status" value="1"/>
</dbReference>
<feature type="domain" description="AB hydrolase-1" evidence="1">
    <location>
        <begin position="5"/>
        <end position="240"/>
    </location>
</feature>
<dbReference type="Pfam" id="PF12697">
    <property type="entry name" value="Abhydrolase_6"/>
    <property type="match status" value="1"/>
</dbReference>
<evidence type="ECO:0000313" key="2">
    <source>
        <dbReference type="EMBL" id="CAG2147109.1"/>
    </source>
</evidence>
<accession>A0A916IVH8</accession>
<evidence type="ECO:0000313" key="3">
    <source>
        <dbReference type="Proteomes" id="UP000672934"/>
    </source>
</evidence>
<dbReference type="EMBL" id="CAJPUY010000012">
    <property type="protein sequence ID" value="CAG2147109.1"/>
    <property type="molecule type" value="Genomic_DNA"/>
</dbReference>
<dbReference type="PANTHER" id="PTHR43433:SF1">
    <property type="entry name" value="BLL5160 PROTEIN"/>
    <property type="match status" value="1"/>
</dbReference>
<name>A0A916IVH8_9BURK</name>
<dbReference type="SUPFAM" id="SSF53474">
    <property type="entry name" value="alpha/beta-Hydrolases"/>
    <property type="match status" value="1"/>
</dbReference>
<dbReference type="PANTHER" id="PTHR43433">
    <property type="entry name" value="HYDROLASE, ALPHA/BETA FOLD FAMILY PROTEIN"/>
    <property type="match status" value="1"/>
</dbReference>
<gene>
    <name evidence="2" type="ORF">LMG31506_03548</name>
</gene>
<dbReference type="AlphaFoldDB" id="A0A916IVH8"/>
<sequence length="250" mass="28011">MTDWIFLRGLTRESRHWGTLPRRWEAAGLGTPLAVDLPGNGSRCHEVSPANVPGLVASVRECLRHAGRLRRCRVLAMSLGAMVAAEWARQYPDEVAALVLINTSMRPFSTMTQRLRPANWPDLLRMAAAWENRDYCEHTVHRLTCARSDAKEDDIRLWREIAASAPVSRNSALRQLLAAARYRAGPRPPCPSTLLIASDADRLVDPVCSGQLARIWGVPLQRHPWAGHDLPHDDPDWLCDMVARQIRIAA</sequence>
<comment type="caution">
    <text evidence="2">The sequence shown here is derived from an EMBL/GenBank/DDBJ whole genome shotgun (WGS) entry which is preliminary data.</text>
</comment>
<dbReference type="InterPro" id="IPR000073">
    <property type="entry name" value="AB_hydrolase_1"/>
</dbReference>
<evidence type="ECO:0000259" key="1">
    <source>
        <dbReference type="Pfam" id="PF12697"/>
    </source>
</evidence>
<reference evidence="2" key="1">
    <citation type="submission" date="2021-03" db="EMBL/GenBank/DDBJ databases">
        <authorList>
            <person name="Peeters C."/>
        </authorList>
    </citation>
    <scope>NUCLEOTIDE SEQUENCE</scope>
    <source>
        <strain evidence="2">LMG 31506</strain>
    </source>
</reference>
<dbReference type="InterPro" id="IPR050471">
    <property type="entry name" value="AB_hydrolase"/>
</dbReference>
<proteinExistence type="predicted"/>
<protein>
    <recommendedName>
        <fullName evidence="1">AB hydrolase-1 domain-containing protein</fullName>
    </recommendedName>
</protein>
<keyword evidence="3" id="KW-1185">Reference proteome</keyword>
<dbReference type="Proteomes" id="UP000672934">
    <property type="component" value="Unassembled WGS sequence"/>
</dbReference>
<dbReference type="RefSeq" id="WP_211948479.1">
    <property type="nucleotide sequence ID" value="NZ_CAJPUY010000012.1"/>
</dbReference>
<dbReference type="InterPro" id="IPR029058">
    <property type="entry name" value="AB_hydrolase_fold"/>
</dbReference>